<dbReference type="PANTHER" id="PTHR33565">
    <property type="entry name" value="DORMANCY-ASSOCIATED PROTEIN 1"/>
    <property type="match status" value="1"/>
</dbReference>
<dbReference type="AlphaFoldDB" id="A0AAE1MJM8"/>
<reference evidence="3" key="1">
    <citation type="submission" date="2023-10" db="EMBL/GenBank/DDBJ databases">
        <title>Chromosome-level genome of the transformable northern wattle, Acacia crassicarpa.</title>
        <authorList>
            <person name="Massaro I."/>
            <person name="Sinha N.R."/>
            <person name="Poethig S."/>
            <person name="Leichty A.R."/>
        </authorList>
    </citation>
    <scope>NUCLEOTIDE SEQUENCE</scope>
    <source>
        <strain evidence="3">Acra3RX</strain>
        <tissue evidence="3">Leaf</tissue>
    </source>
</reference>
<name>A0AAE1MJM8_9FABA</name>
<evidence type="ECO:0000256" key="1">
    <source>
        <dbReference type="ARBA" id="ARBA00010502"/>
    </source>
</evidence>
<evidence type="ECO:0000313" key="4">
    <source>
        <dbReference type="Proteomes" id="UP001293593"/>
    </source>
</evidence>
<feature type="compositionally biased region" description="Low complexity" evidence="2">
    <location>
        <begin position="57"/>
        <end position="86"/>
    </location>
</feature>
<accession>A0AAE1MJM8</accession>
<feature type="region of interest" description="Disordered" evidence="2">
    <location>
        <begin position="1"/>
        <end position="23"/>
    </location>
</feature>
<proteinExistence type="inferred from homology"/>
<dbReference type="PANTHER" id="PTHR33565:SF20">
    <property type="entry name" value="DORMANCY-ASSOCIATED PROTEIN HOMOLOG 4"/>
    <property type="match status" value="1"/>
</dbReference>
<evidence type="ECO:0000256" key="2">
    <source>
        <dbReference type="SAM" id="MobiDB-lite"/>
    </source>
</evidence>
<organism evidence="3 4">
    <name type="scientific">Acacia crassicarpa</name>
    <name type="common">northern wattle</name>
    <dbReference type="NCBI Taxonomy" id="499986"/>
    <lineage>
        <taxon>Eukaryota</taxon>
        <taxon>Viridiplantae</taxon>
        <taxon>Streptophyta</taxon>
        <taxon>Embryophyta</taxon>
        <taxon>Tracheophyta</taxon>
        <taxon>Spermatophyta</taxon>
        <taxon>Magnoliopsida</taxon>
        <taxon>eudicotyledons</taxon>
        <taxon>Gunneridae</taxon>
        <taxon>Pentapetalae</taxon>
        <taxon>rosids</taxon>
        <taxon>fabids</taxon>
        <taxon>Fabales</taxon>
        <taxon>Fabaceae</taxon>
        <taxon>Caesalpinioideae</taxon>
        <taxon>mimosoid clade</taxon>
        <taxon>Acacieae</taxon>
        <taxon>Acacia</taxon>
    </lineage>
</organism>
<comment type="caution">
    <text evidence="3">The sequence shown here is derived from an EMBL/GenBank/DDBJ whole genome shotgun (WGS) entry which is preliminary data.</text>
</comment>
<comment type="similarity">
    <text evidence="1">Belongs to the DRM1/ARP family.</text>
</comment>
<sequence length="121" mass="12833">MGFLDKIWDETLAGPAPDSGLGKLRKCNSLSASSAAANSPISLPPPPSITRSITIVRTTSDSAPFPNSPSGSVTPGTPSTPETPVGDFKKFRRRKLPTQPERPESTSLNISDWVIMGALDR</sequence>
<protein>
    <submittedName>
        <fullName evidence="3">Uncharacterized protein</fullName>
    </submittedName>
</protein>
<evidence type="ECO:0000313" key="3">
    <source>
        <dbReference type="EMBL" id="KAK4267160.1"/>
    </source>
</evidence>
<feature type="region of interest" description="Disordered" evidence="2">
    <location>
        <begin position="57"/>
        <end position="108"/>
    </location>
</feature>
<dbReference type="EMBL" id="JAWXYG010000007">
    <property type="protein sequence ID" value="KAK4267160.1"/>
    <property type="molecule type" value="Genomic_DNA"/>
</dbReference>
<dbReference type="Proteomes" id="UP001293593">
    <property type="component" value="Unassembled WGS sequence"/>
</dbReference>
<dbReference type="Pfam" id="PF05564">
    <property type="entry name" value="Auxin_repressed"/>
    <property type="match status" value="1"/>
</dbReference>
<dbReference type="InterPro" id="IPR008406">
    <property type="entry name" value="DRM/ARP"/>
</dbReference>
<gene>
    <name evidence="3" type="ORF">QN277_023981</name>
</gene>
<keyword evidence="4" id="KW-1185">Reference proteome</keyword>